<dbReference type="InterPro" id="IPR023214">
    <property type="entry name" value="HAD_sf"/>
</dbReference>
<dbReference type="InterPro" id="IPR036412">
    <property type="entry name" value="HAD-like_sf"/>
</dbReference>
<name>A0AAW0Y277_CHEQU</name>
<dbReference type="PANTHER" id="PTHR46191:SF2">
    <property type="entry name" value="HALOACID DEHALOGENASE-LIKE HYDROLASE DOMAIN-CONTAINING PROTEIN 3"/>
    <property type="match status" value="1"/>
</dbReference>
<dbReference type="Gene3D" id="1.10.150.720">
    <property type="entry name" value="Haloacid dehalogenase-like hydrolase"/>
    <property type="match status" value="1"/>
</dbReference>
<sequence>MLRLITLDVTNTILKFRKPPEDQYAAIGQLYGLKPDPQKLKHAFGLCYKKLEEETPNFGAESIGWQNWWLSIVTETFRRAECHAEESTLNAVGNHLIKHFSSSHAYELLDGSIPLLEKINNKAIKIGTISNFDERLDGILLQLGVRHYFDFVINSYSAKAAKPDPKIFQQALTHAGNVSPTEALHIGDDLYRDYLGARACGWQSYLVSSDYQQLCEEFGVTPDEASMFTCLRELLPVIELSTKPLNTCKEI</sequence>
<dbReference type="EMBL" id="JARKIK010000016">
    <property type="protein sequence ID" value="KAK8746874.1"/>
    <property type="molecule type" value="Genomic_DNA"/>
</dbReference>
<dbReference type="PANTHER" id="PTHR46191">
    <property type="match status" value="1"/>
</dbReference>
<dbReference type="Proteomes" id="UP001445076">
    <property type="component" value="Unassembled WGS sequence"/>
</dbReference>
<dbReference type="SUPFAM" id="SSF56784">
    <property type="entry name" value="HAD-like"/>
    <property type="match status" value="1"/>
</dbReference>
<dbReference type="InterPro" id="IPR044924">
    <property type="entry name" value="HAD-SF_hydro_IA_REG-2-like_cap"/>
</dbReference>
<dbReference type="SFLD" id="SFLDS00003">
    <property type="entry name" value="Haloacid_Dehalogenase"/>
    <property type="match status" value="1"/>
</dbReference>
<comment type="caution">
    <text evidence="1">The sequence shown here is derived from an EMBL/GenBank/DDBJ whole genome shotgun (WGS) entry which is preliminary data.</text>
</comment>
<reference evidence="1 2" key="1">
    <citation type="journal article" date="2024" name="BMC Genomics">
        <title>Genome assembly of redclaw crayfish (Cherax quadricarinatus) provides insights into its immune adaptation and hypoxia tolerance.</title>
        <authorList>
            <person name="Liu Z."/>
            <person name="Zheng J."/>
            <person name="Li H."/>
            <person name="Fang K."/>
            <person name="Wang S."/>
            <person name="He J."/>
            <person name="Zhou D."/>
            <person name="Weng S."/>
            <person name="Chi M."/>
            <person name="Gu Z."/>
            <person name="He J."/>
            <person name="Li F."/>
            <person name="Wang M."/>
        </authorList>
    </citation>
    <scope>NUCLEOTIDE SEQUENCE [LARGE SCALE GENOMIC DNA]</scope>
    <source>
        <strain evidence="1">ZL_2023a</strain>
    </source>
</reference>
<organism evidence="1 2">
    <name type="scientific">Cherax quadricarinatus</name>
    <name type="common">Australian red claw crayfish</name>
    <dbReference type="NCBI Taxonomy" id="27406"/>
    <lineage>
        <taxon>Eukaryota</taxon>
        <taxon>Metazoa</taxon>
        <taxon>Ecdysozoa</taxon>
        <taxon>Arthropoda</taxon>
        <taxon>Crustacea</taxon>
        <taxon>Multicrustacea</taxon>
        <taxon>Malacostraca</taxon>
        <taxon>Eumalacostraca</taxon>
        <taxon>Eucarida</taxon>
        <taxon>Decapoda</taxon>
        <taxon>Pleocyemata</taxon>
        <taxon>Astacidea</taxon>
        <taxon>Parastacoidea</taxon>
        <taxon>Parastacidae</taxon>
        <taxon>Cherax</taxon>
    </lineage>
</organism>
<dbReference type="Pfam" id="PF00702">
    <property type="entry name" value="Hydrolase"/>
    <property type="match status" value="1"/>
</dbReference>
<dbReference type="InterPro" id="IPR006439">
    <property type="entry name" value="HAD-SF_hydro_IA"/>
</dbReference>
<dbReference type="SFLD" id="SFLDG01129">
    <property type="entry name" value="C1.5:_HAD__Beta-PGM__Phosphata"/>
    <property type="match status" value="1"/>
</dbReference>
<protein>
    <recommendedName>
        <fullName evidence="3">Rhythmically expressed gene 2 protein</fullName>
    </recommendedName>
</protein>
<evidence type="ECO:0008006" key="3">
    <source>
        <dbReference type="Google" id="ProtNLM"/>
    </source>
</evidence>
<dbReference type="NCBIfam" id="TIGR02252">
    <property type="entry name" value="DREG-2"/>
    <property type="match status" value="1"/>
</dbReference>
<accession>A0AAW0Y277</accession>
<evidence type="ECO:0000313" key="1">
    <source>
        <dbReference type="EMBL" id="KAK8746874.1"/>
    </source>
</evidence>
<gene>
    <name evidence="1" type="ORF">OTU49_016872</name>
</gene>
<dbReference type="CDD" id="cd16415">
    <property type="entry name" value="HAD_dREG-2_like"/>
    <property type="match status" value="1"/>
</dbReference>
<dbReference type="NCBIfam" id="TIGR01549">
    <property type="entry name" value="HAD-SF-IA-v1"/>
    <property type="match status" value="1"/>
</dbReference>
<proteinExistence type="predicted"/>
<dbReference type="PRINTS" id="PR00413">
    <property type="entry name" value="HADHALOGNASE"/>
</dbReference>
<keyword evidence="2" id="KW-1185">Reference proteome</keyword>
<dbReference type="InterPro" id="IPR051828">
    <property type="entry name" value="HAD-like_hydrolase_domain"/>
</dbReference>
<dbReference type="GO" id="GO:0005634">
    <property type="term" value="C:nucleus"/>
    <property type="evidence" value="ECO:0007669"/>
    <property type="project" value="TreeGrafter"/>
</dbReference>
<evidence type="ECO:0000313" key="2">
    <source>
        <dbReference type="Proteomes" id="UP001445076"/>
    </source>
</evidence>
<dbReference type="InterPro" id="IPR011949">
    <property type="entry name" value="HAD-SF_hydro_IA_REG-2-like"/>
</dbReference>
<dbReference type="AlphaFoldDB" id="A0AAW0Y277"/>
<dbReference type="Gene3D" id="3.40.50.1000">
    <property type="entry name" value="HAD superfamily/HAD-like"/>
    <property type="match status" value="1"/>
</dbReference>